<protein>
    <recommendedName>
        <fullName evidence="6">Transmembrane protein</fullName>
    </recommendedName>
</protein>
<dbReference type="RefSeq" id="WP_059882818.1">
    <property type="nucleotide sequence ID" value="NZ_CABVPM010000002.1"/>
</dbReference>
<proteinExistence type="predicted"/>
<organism evidence="3">
    <name type="scientific">Burkholderia stagnalis</name>
    <dbReference type="NCBI Taxonomy" id="1503054"/>
    <lineage>
        <taxon>Bacteria</taxon>
        <taxon>Pseudomonadati</taxon>
        <taxon>Pseudomonadota</taxon>
        <taxon>Betaproteobacteria</taxon>
        <taxon>Burkholderiales</taxon>
        <taxon>Burkholderiaceae</taxon>
        <taxon>Burkholderia</taxon>
        <taxon>Burkholderia cepacia complex</taxon>
    </lineage>
</organism>
<reference evidence="3 4" key="1">
    <citation type="submission" date="2015-11" db="EMBL/GenBank/DDBJ databases">
        <title>Expanding the genomic diversity of Burkholderia species for the development of highly accurate diagnostics.</title>
        <authorList>
            <person name="Sahl J."/>
            <person name="Keim P."/>
            <person name="Wagner D."/>
        </authorList>
    </citation>
    <scope>NUCLEOTIDE SEQUENCE [LARGE SCALE GENOMIC DNA]</scope>
    <source>
        <strain evidence="3 4">MSMB1960WGS</strain>
    </source>
</reference>
<dbReference type="EMBL" id="VZOK01000011">
    <property type="protein sequence ID" value="KAB0639159.1"/>
    <property type="molecule type" value="Genomic_DNA"/>
</dbReference>
<gene>
    <name evidence="2" type="ORF">F7R25_09895</name>
    <name evidence="3" type="ORF">WT44_28500</name>
</gene>
<dbReference type="Proteomes" id="UP000068603">
    <property type="component" value="Unassembled WGS sequence"/>
</dbReference>
<evidence type="ECO:0000256" key="1">
    <source>
        <dbReference type="SAM" id="Phobius"/>
    </source>
</evidence>
<evidence type="ECO:0008006" key="6">
    <source>
        <dbReference type="Google" id="ProtNLM"/>
    </source>
</evidence>
<keyword evidence="1" id="KW-0812">Transmembrane</keyword>
<dbReference type="EMBL" id="LPHB01000076">
    <property type="protein sequence ID" value="KWA54562.1"/>
    <property type="molecule type" value="Genomic_DNA"/>
</dbReference>
<dbReference type="Proteomes" id="UP000473470">
    <property type="component" value="Unassembled WGS sequence"/>
</dbReference>
<feature type="transmembrane region" description="Helical" evidence="1">
    <location>
        <begin position="85"/>
        <end position="103"/>
    </location>
</feature>
<name>A0A107UPW5_9BURK</name>
<evidence type="ECO:0000313" key="3">
    <source>
        <dbReference type="EMBL" id="KWA54562.1"/>
    </source>
</evidence>
<accession>A0A107UPW5</accession>
<keyword evidence="1" id="KW-1133">Transmembrane helix</keyword>
<dbReference type="AlphaFoldDB" id="A0A107UPW5"/>
<keyword evidence="1" id="KW-0472">Membrane</keyword>
<sequence>MKRMALAVLGFAWGLLVTWATIYAVNHIHWPEVKSHATGCNDMEHCTSHAKFLWGMFAMLLWPAITFAILNAVAYERWPGRRWGGALFVVTLLAVLFYCKPYVAPYVSLAG</sequence>
<evidence type="ECO:0000313" key="4">
    <source>
        <dbReference type="Proteomes" id="UP000068603"/>
    </source>
</evidence>
<evidence type="ECO:0000313" key="5">
    <source>
        <dbReference type="Proteomes" id="UP000473470"/>
    </source>
</evidence>
<feature type="transmembrane region" description="Helical" evidence="1">
    <location>
        <begin position="52"/>
        <end position="73"/>
    </location>
</feature>
<evidence type="ECO:0000313" key="2">
    <source>
        <dbReference type="EMBL" id="KAB0639159.1"/>
    </source>
</evidence>
<reference evidence="2 5" key="2">
    <citation type="submission" date="2019-09" db="EMBL/GenBank/DDBJ databases">
        <title>Draft genome sequences of 48 bacterial type strains from the CCUG.</title>
        <authorList>
            <person name="Tunovic T."/>
            <person name="Pineiro-Iglesias B."/>
            <person name="Unosson C."/>
            <person name="Inganas E."/>
            <person name="Ohlen M."/>
            <person name="Cardew S."/>
            <person name="Jensie-Markopoulos S."/>
            <person name="Salva-Serra F."/>
            <person name="Jaen-Luchoro D."/>
            <person name="Karlsson R."/>
            <person name="Svensson-Stadler L."/>
            <person name="Chun J."/>
            <person name="Moore E."/>
        </authorList>
    </citation>
    <scope>NUCLEOTIDE SEQUENCE [LARGE SCALE GENOMIC DNA]</scope>
    <source>
        <strain evidence="2 5">CCUG 65686</strain>
    </source>
</reference>
<comment type="caution">
    <text evidence="3">The sequence shown here is derived from an EMBL/GenBank/DDBJ whole genome shotgun (WGS) entry which is preliminary data.</text>
</comment>